<dbReference type="SUPFAM" id="SSF51905">
    <property type="entry name" value="FAD/NAD(P)-binding domain"/>
    <property type="match status" value="2"/>
</dbReference>
<dbReference type="AlphaFoldDB" id="A0A418X878"/>
<reference evidence="6 7" key="1">
    <citation type="submission" date="2018-09" db="EMBL/GenBank/DDBJ databases">
        <authorList>
            <person name="Zhu H."/>
        </authorList>
    </citation>
    <scope>NUCLEOTIDE SEQUENCE [LARGE SCALE GENOMIC DNA]</scope>
    <source>
        <strain evidence="6 7">K1S02-6</strain>
    </source>
</reference>
<accession>A0A418X878</accession>
<organism evidence="6 7">
    <name type="scientific">Pseudomonas cavernicola</name>
    <dbReference type="NCBI Taxonomy" id="2320866"/>
    <lineage>
        <taxon>Bacteria</taxon>
        <taxon>Pseudomonadati</taxon>
        <taxon>Pseudomonadota</taxon>
        <taxon>Gammaproteobacteria</taxon>
        <taxon>Pseudomonadales</taxon>
        <taxon>Pseudomonadaceae</taxon>
        <taxon>Pseudomonas</taxon>
    </lineage>
</organism>
<evidence type="ECO:0000313" key="7">
    <source>
        <dbReference type="Proteomes" id="UP000284021"/>
    </source>
</evidence>
<dbReference type="Pfam" id="PF07992">
    <property type="entry name" value="Pyr_redox_2"/>
    <property type="match status" value="1"/>
</dbReference>
<dbReference type="Pfam" id="PF21706">
    <property type="entry name" value="FCSD_central"/>
    <property type="match status" value="1"/>
</dbReference>
<dbReference type="Gene3D" id="3.50.50.60">
    <property type="entry name" value="FAD/NAD(P)-binding domain"/>
    <property type="match status" value="2"/>
</dbReference>
<evidence type="ECO:0000256" key="2">
    <source>
        <dbReference type="ARBA" id="ARBA00022827"/>
    </source>
</evidence>
<dbReference type="RefSeq" id="WP_119956491.1">
    <property type="nucleotide sequence ID" value="NZ_QYUR01000008.1"/>
</dbReference>
<dbReference type="InterPro" id="IPR037092">
    <property type="entry name" value="FlavoCytC_S_DH_flav-bd_sf"/>
</dbReference>
<evidence type="ECO:0000259" key="3">
    <source>
        <dbReference type="Pfam" id="PF07992"/>
    </source>
</evidence>
<dbReference type="EMBL" id="QYUR01000008">
    <property type="protein sequence ID" value="RJG08689.1"/>
    <property type="molecule type" value="Genomic_DNA"/>
</dbReference>
<dbReference type="SUPFAM" id="SSF55424">
    <property type="entry name" value="FAD/NAD-linked reductases, dimerisation (C-terminal) domain"/>
    <property type="match status" value="1"/>
</dbReference>
<keyword evidence="1" id="KW-0285">Flavoprotein</keyword>
<sequence>MFEAGLKRRTLLGALTMLPWLAGLPARARGSQARVLVVGGGFAGATAARHLKLADPSLDVILLEPRKQFHTCPFSNYVIGGLRSLASISRSYHSLVRDLKINHLQAWVEDIDPLARQVRLANGRQLNYDRLVLTPGIDMRWNAVEGYDQVASQQIAHAWQAGAQTELLRRQLAAMDDGGLFLISVPDNPYRCAPGPYERASLVAHYLQTHKPKSKLLILDGKDSFSKQALFQEGWKQRYGEMVEWVGRAGDGRVQRVDVRRREVETEFGSRHRAAVINLIPPQKAGLIAERAGLTDASGWVPVDPRTFQARANPDIYVAGDASIAAPMPKSAYCAHAQAKVVVAALLADLAGVAPAEPHWRNTCYSALAPGAAVSIAANYQVADGVIIEQPGSLLLSPLAAADALRAQEAAESEAWYNAICADAWGLPA</sequence>
<feature type="domain" description="FAD/NAD(P)-binding" evidence="3">
    <location>
        <begin position="34"/>
        <end position="149"/>
    </location>
</feature>
<keyword evidence="2" id="KW-0274">FAD</keyword>
<dbReference type="PANTHER" id="PTHR43755">
    <property type="match status" value="1"/>
</dbReference>
<dbReference type="OrthoDB" id="9802771at2"/>
<dbReference type="Gene3D" id="3.90.760.10">
    <property type="entry name" value="Flavocytochrome c sulphide dehydrogenase, flavin-binding domain"/>
    <property type="match status" value="1"/>
</dbReference>
<dbReference type="InterPro" id="IPR016156">
    <property type="entry name" value="FAD/NAD-linked_Rdtase_dimer_sf"/>
</dbReference>
<gene>
    <name evidence="6" type="ORF">D3879_22630</name>
</gene>
<keyword evidence="7" id="KW-1185">Reference proteome</keyword>
<dbReference type="PANTHER" id="PTHR43755:SF1">
    <property type="entry name" value="FAD-DEPENDENT PYRIDINE NUCLEOTIDE-DISULPHIDE OXIDOREDUCTASE"/>
    <property type="match status" value="1"/>
</dbReference>
<dbReference type="InterPro" id="IPR023753">
    <property type="entry name" value="FAD/NAD-binding_dom"/>
</dbReference>
<comment type="caution">
    <text evidence="6">The sequence shown here is derived from an EMBL/GenBank/DDBJ whole genome shotgun (WGS) entry which is preliminary data.</text>
</comment>
<dbReference type="FunFam" id="3.50.50.60:FF:000234">
    <property type="entry name" value="Flavocytochrome C sulfide dehydrogenase"/>
    <property type="match status" value="1"/>
</dbReference>
<evidence type="ECO:0000313" key="6">
    <source>
        <dbReference type="EMBL" id="RJG08689.1"/>
    </source>
</evidence>
<protein>
    <submittedName>
        <fullName evidence="6">FAD-dependent oxidoreductase</fullName>
    </submittedName>
</protein>
<feature type="domain" description="Sulfide dehydrogenase [flavocytochrome c] flavoprotein chain central" evidence="5">
    <location>
        <begin position="165"/>
        <end position="281"/>
    </location>
</feature>
<dbReference type="InterPro" id="IPR015323">
    <property type="entry name" value="FlavoCytC_S_DH_flav-bd"/>
</dbReference>
<evidence type="ECO:0000256" key="1">
    <source>
        <dbReference type="ARBA" id="ARBA00022630"/>
    </source>
</evidence>
<dbReference type="Proteomes" id="UP000284021">
    <property type="component" value="Unassembled WGS sequence"/>
</dbReference>
<dbReference type="InterPro" id="IPR049386">
    <property type="entry name" value="FCSD_central"/>
</dbReference>
<dbReference type="GO" id="GO:0016491">
    <property type="term" value="F:oxidoreductase activity"/>
    <property type="evidence" value="ECO:0007669"/>
    <property type="project" value="InterPro"/>
</dbReference>
<evidence type="ECO:0000259" key="5">
    <source>
        <dbReference type="Pfam" id="PF21706"/>
    </source>
</evidence>
<feature type="domain" description="Flavocytochrome c sulphide dehydrogenase flavin-binding" evidence="4">
    <location>
        <begin position="357"/>
        <end position="425"/>
    </location>
</feature>
<dbReference type="InterPro" id="IPR036188">
    <property type="entry name" value="FAD/NAD-bd_sf"/>
</dbReference>
<dbReference type="Pfam" id="PF09242">
    <property type="entry name" value="FCSD-flav_bind"/>
    <property type="match status" value="1"/>
</dbReference>
<evidence type="ECO:0000259" key="4">
    <source>
        <dbReference type="Pfam" id="PF09242"/>
    </source>
</evidence>
<proteinExistence type="predicted"/>
<dbReference type="InterPro" id="IPR052541">
    <property type="entry name" value="SQRD"/>
</dbReference>
<name>A0A418X878_9PSED</name>
<dbReference type="GO" id="GO:0050660">
    <property type="term" value="F:flavin adenine dinucleotide binding"/>
    <property type="evidence" value="ECO:0007669"/>
    <property type="project" value="InterPro"/>
</dbReference>